<reference evidence="1 2" key="1">
    <citation type="journal article" date="2014" name="Genome Biol. Evol.">
        <title>Comparative genomics and transcriptomics analyses reveal divergent lifestyle features of nematode endoparasitic fungus Hirsutella minnesotensis.</title>
        <authorList>
            <person name="Lai Y."/>
            <person name="Liu K."/>
            <person name="Zhang X."/>
            <person name="Zhang X."/>
            <person name="Li K."/>
            <person name="Wang N."/>
            <person name="Shu C."/>
            <person name="Wu Y."/>
            <person name="Wang C."/>
            <person name="Bushley K.E."/>
            <person name="Xiang M."/>
            <person name="Liu X."/>
        </authorList>
    </citation>
    <scope>NUCLEOTIDE SEQUENCE [LARGE SCALE GENOMIC DNA]</scope>
    <source>
        <strain evidence="1 2">3608</strain>
    </source>
</reference>
<evidence type="ECO:0000313" key="1">
    <source>
        <dbReference type="EMBL" id="KJZ68651.1"/>
    </source>
</evidence>
<dbReference type="AlphaFoldDB" id="A0A0F7ZF75"/>
<protein>
    <submittedName>
        <fullName evidence="1">Uncharacterized protein</fullName>
    </submittedName>
</protein>
<dbReference type="EMBL" id="KQ030839">
    <property type="protein sequence ID" value="KJZ68651.1"/>
    <property type="molecule type" value="Genomic_DNA"/>
</dbReference>
<sequence length="104" mass="11617">MTPAAPPSSPVARALDRGLDAEGLARVMCPKPVWLTDTPEYRPFLRTADGDDDFTSQAFSNLDINPSNKPIVASEWQGQYFLMHGRVHHYPLTWDLDLGFQTSV</sequence>
<name>A0A0F7ZF75_9HYPO</name>
<gene>
    <name evidence="1" type="ORF">HIM_11957</name>
</gene>
<evidence type="ECO:0000313" key="2">
    <source>
        <dbReference type="Proteomes" id="UP000054481"/>
    </source>
</evidence>
<dbReference type="Proteomes" id="UP000054481">
    <property type="component" value="Unassembled WGS sequence"/>
</dbReference>
<dbReference type="OrthoDB" id="5153349at2759"/>
<proteinExistence type="predicted"/>
<accession>A0A0F7ZF75</accession>
<organism evidence="1 2">
    <name type="scientific">Hirsutella minnesotensis 3608</name>
    <dbReference type="NCBI Taxonomy" id="1043627"/>
    <lineage>
        <taxon>Eukaryota</taxon>
        <taxon>Fungi</taxon>
        <taxon>Dikarya</taxon>
        <taxon>Ascomycota</taxon>
        <taxon>Pezizomycotina</taxon>
        <taxon>Sordariomycetes</taxon>
        <taxon>Hypocreomycetidae</taxon>
        <taxon>Hypocreales</taxon>
        <taxon>Ophiocordycipitaceae</taxon>
        <taxon>Hirsutella</taxon>
    </lineage>
</organism>
<keyword evidence="2" id="KW-1185">Reference proteome</keyword>